<dbReference type="EMBL" id="AAMBNR010000013">
    <property type="protein sequence ID" value="EDF6615980.1"/>
    <property type="molecule type" value="Genomic_DNA"/>
</dbReference>
<organism evidence="1">
    <name type="scientific">Salmonella newport</name>
    <dbReference type="NCBI Taxonomy" id="108619"/>
    <lineage>
        <taxon>Bacteria</taxon>
        <taxon>Pseudomonadati</taxon>
        <taxon>Pseudomonadota</taxon>
        <taxon>Gammaproteobacteria</taxon>
        <taxon>Enterobacterales</taxon>
        <taxon>Enterobacteriaceae</taxon>
        <taxon>Salmonella</taxon>
    </lineage>
</organism>
<proteinExistence type="predicted"/>
<name>A0A628Z9N6_SALNE</name>
<protein>
    <submittedName>
        <fullName evidence="1">Uncharacterized protein</fullName>
    </submittedName>
</protein>
<dbReference type="InterPro" id="IPR027417">
    <property type="entry name" value="P-loop_NTPase"/>
</dbReference>
<evidence type="ECO:0000313" key="1">
    <source>
        <dbReference type="EMBL" id="EDF6615980.1"/>
    </source>
</evidence>
<reference evidence="1" key="1">
    <citation type="submission" date="2018-07" db="EMBL/GenBank/DDBJ databases">
        <authorList>
            <consortium name="PulseNet: The National Subtyping Network for Foodborne Disease Surveillance"/>
            <person name="Tarr C.L."/>
            <person name="Trees E."/>
            <person name="Katz L.S."/>
            <person name="Carleton-Romer H.A."/>
            <person name="Stroika S."/>
            <person name="Kucerova Z."/>
            <person name="Roache K.F."/>
            <person name="Sabol A.L."/>
            <person name="Besser J."/>
            <person name="Gerner-Smidt P."/>
        </authorList>
    </citation>
    <scope>NUCLEOTIDE SEQUENCE</scope>
    <source>
        <strain evidence="1">PNUSAS007861</strain>
    </source>
</reference>
<gene>
    <name evidence="1" type="ORF">B1B77_22300</name>
</gene>
<sequence>MSKKQRTINVREPSTIEPEVITIKEANTSKVDESTMTQLLKATFRQPPERIFVGEIGGRDTGESE</sequence>
<comment type="caution">
    <text evidence="1">The sequence shown here is derived from an EMBL/GenBank/DDBJ whole genome shotgun (WGS) entry which is preliminary data.</text>
</comment>
<dbReference type="AlphaFoldDB" id="A0A628Z9N6"/>
<accession>A0A628Z9N6</accession>
<dbReference type="Gene3D" id="3.40.50.300">
    <property type="entry name" value="P-loop containing nucleotide triphosphate hydrolases"/>
    <property type="match status" value="1"/>
</dbReference>